<dbReference type="EMBL" id="PXXK01000273">
    <property type="protein sequence ID" value="RFN47077.1"/>
    <property type="molecule type" value="Genomic_DNA"/>
</dbReference>
<feature type="region of interest" description="Disordered" evidence="1">
    <location>
        <begin position="1167"/>
        <end position="1194"/>
    </location>
</feature>
<evidence type="ECO:0000313" key="5">
    <source>
        <dbReference type="EMBL" id="RFN47077.1"/>
    </source>
</evidence>
<accession>A0A395MGP9</accession>
<feature type="transmembrane region" description="Helical" evidence="2">
    <location>
        <begin position="900"/>
        <end position="918"/>
    </location>
</feature>
<evidence type="ECO:0000256" key="2">
    <source>
        <dbReference type="SAM" id="Phobius"/>
    </source>
</evidence>
<evidence type="ECO:0000259" key="4">
    <source>
        <dbReference type="Pfam" id="PF06985"/>
    </source>
</evidence>
<feature type="transmembrane region" description="Helical" evidence="2">
    <location>
        <begin position="1041"/>
        <end position="1062"/>
    </location>
</feature>
<dbReference type="Pfam" id="PF06011">
    <property type="entry name" value="TRP"/>
    <property type="match status" value="1"/>
</dbReference>
<feature type="domain" description="TRP C-terminal" evidence="3">
    <location>
        <begin position="991"/>
        <end position="1085"/>
    </location>
</feature>
<keyword evidence="6" id="KW-1185">Reference proteome</keyword>
<dbReference type="Proteomes" id="UP000265631">
    <property type="component" value="Unassembled WGS sequence"/>
</dbReference>
<feature type="transmembrane region" description="Helical" evidence="2">
    <location>
        <begin position="1015"/>
        <end position="1034"/>
    </location>
</feature>
<organism evidence="5 6">
    <name type="scientific">Fusarium flagelliforme</name>
    <dbReference type="NCBI Taxonomy" id="2675880"/>
    <lineage>
        <taxon>Eukaryota</taxon>
        <taxon>Fungi</taxon>
        <taxon>Dikarya</taxon>
        <taxon>Ascomycota</taxon>
        <taxon>Pezizomycotina</taxon>
        <taxon>Sordariomycetes</taxon>
        <taxon>Hypocreomycetidae</taxon>
        <taxon>Hypocreales</taxon>
        <taxon>Nectriaceae</taxon>
        <taxon>Fusarium</taxon>
        <taxon>Fusarium incarnatum-equiseti species complex</taxon>
    </lineage>
</organism>
<dbReference type="SMART" id="SM00855">
    <property type="entry name" value="PGAM"/>
    <property type="match status" value="1"/>
</dbReference>
<keyword evidence="2" id="KW-1133">Transmembrane helix</keyword>
<dbReference type="PANTHER" id="PTHR33112:SF15">
    <property type="entry name" value="HETEROKARYON INCOMPATIBILITY DOMAIN-CONTAINING PROTEIN"/>
    <property type="match status" value="1"/>
</dbReference>
<feature type="transmembrane region" description="Helical" evidence="2">
    <location>
        <begin position="990"/>
        <end position="1009"/>
    </location>
</feature>
<keyword evidence="2" id="KW-0472">Membrane</keyword>
<evidence type="ECO:0000259" key="3">
    <source>
        <dbReference type="Pfam" id="PF06011"/>
    </source>
</evidence>
<proteinExistence type="predicted"/>
<sequence length="1446" mass="160827">MSLCSLCLNINFNIILQPDIEVYPEPFSSWPGLYSYDAEDCRGTDFEKALVPHQQNFENLETSARCCELCRLIECCVSETLIKIKAFNDLGFRQIPESHYTFWLSGRNEADGFQIIGRHNELGHQCRIMGGAGVCVREDSPLACVINGRPVSSDPKFSSILAEIPDLIQNCKDRHGHVGDENGEAPTRILRIDDNGLTITLHEGNMNIQGGYAALSHCWGNGPQITLNTGSVTNLAKGINTADLPKTFQDAVWIVSQIGISYLWIDSLCIFQDDATDWARESARMAKVYGNSTVTIGASRAANSSEGFLGERTQRDYIALPFRHGQISGEILIFPLHIRNVGDTTRYARLEDEPLTGRGWVLQERYLSPRTVHFDSSQVVFECKEAFITEDRCSASPSRLNWQYKLPTPNSWATDWKQVVSLYSQRKLTVKSDKLPAIAGIAEYFSNIAAPTSIDNRYLAGLWRNNIIFDLCWGLDIRKGYQRREGQYRAPTWSWASLDSVIWFHSVEYPLATFQDAHVALESHESPFGKVTGGWILLRARKYLLLSKEAGNTHFKISLHAEGPNFDLSVFWEDQREVYSPHLITDLLLNGSAKLRSVQYEVRATAISKYAWPQALVQLHWNRQSFSAKTRMQLNCQDFIGDNRPVQLPVNSSRVSMTLFDDDIGELPALSTLRLEAQLESTVFSDTPCIASLMTPAIPPAISCGLRYGSLVVFLFVVLVSILRTMAAVPGLQHQNENGGDVPPTATVLPSVSDCLHFLQFIFLTGGLSLSYPGFYPAAVGHLNWFALFADLALPIRSFVPAPIAGLVRIASTYPGVNDGLYEVNGTYGGYPGLEVMTQMVGAPMTCDAWLLMLCFIAIIATALGVFLWLLETLRPRNVLGLPLLGPRDKTPAMRVSNGVLKLVLSYITLPLVALSTYQLNFSGSLGAGHIMLTVVVLFLILLAFAWLAVRLPSESLGALVFEAKLRHQRVGADGVQDLEEEKQARREHGYVMVLFVLNIVRGLTIGGLQKWGVLQFAVLVVCELVMLVAIRIFRPYSLLSVGFATTLLRLAVLACFVPFIFPPSKMLSAKSVSAYIALSLFAVGLIGISFVPSCWHLYRLAQQHRGIENDAPVFSLRQLQRRETHRPWQTDDPPSAAISSNRELMLPREHRPFDNQCGLSRDASPHGFNHSTSSLSSRFYRPPRSPIPTAPGERNLFEKTPLPNMPPIIHCVRHGQGVHNLSYANHGLPDPELTPLGEEQARALTTRFPELVNVELIVSSPLRRTIQTALLAFPSKLEGGMQVLALPEVQEASELVCDTGSPLPDIKAIFDGLPVDFSLVEPDWYVKQGKWAPIAACLVERAQLVRQWLSERPEAEIVVVSHGCFLHFLTDDWVNAVNPQATDWANAEVRSFTLASDMSGDCSLVETEGSRKRRGCVQPALTKEQQLELRDTVLKTWIEWGVIRG</sequence>
<dbReference type="Gene3D" id="3.40.50.1240">
    <property type="entry name" value="Phosphoglycerate mutase-like"/>
    <property type="match status" value="1"/>
</dbReference>
<dbReference type="CDD" id="cd07067">
    <property type="entry name" value="HP_PGM_like"/>
    <property type="match status" value="1"/>
</dbReference>
<evidence type="ECO:0000313" key="6">
    <source>
        <dbReference type="Proteomes" id="UP000265631"/>
    </source>
</evidence>
<keyword evidence="2" id="KW-0812">Transmembrane</keyword>
<dbReference type="Pfam" id="PF06985">
    <property type="entry name" value="HET"/>
    <property type="match status" value="1"/>
</dbReference>
<dbReference type="SUPFAM" id="SSF53254">
    <property type="entry name" value="Phosphoglycerate mutase-like"/>
    <property type="match status" value="1"/>
</dbReference>
<comment type="caution">
    <text evidence="5">The sequence shown here is derived from an EMBL/GenBank/DDBJ whole genome shotgun (WGS) entry which is preliminary data.</text>
</comment>
<dbReference type="InterPro" id="IPR010730">
    <property type="entry name" value="HET"/>
</dbReference>
<feature type="transmembrane region" description="Helical" evidence="2">
    <location>
        <begin position="758"/>
        <end position="776"/>
    </location>
</feature>
<feature type="transmembrane region" description="Helical" evidence="2">
    <location>
        <begin position="849"/>
        <end position="871"/>
    </location>
</feature>
<dbReference type="InterPro" id="IPR010308">
    <property type="entry name" value="TRP_C"/>
</dbReference>
<protein>
    <submittedName>
        <fullName evidence="5">Histidine phosphatase superfamily, clade-1</fullName>
    </submittedName>
</protein>
<gene>
    <name evidence="5" type="ORF">FIE12Z_8691</name>
</gene>
<dbReference type="PANTHER" id="PTHR33112">
    <property type="entry name" value="DOMAIN PROTEIN, PUTATIVE-RELATED"/>
    <property type="match status" value="1"/>
</dbReference>
<dbReference type="InterPro" id="IPR029033">
    <property type="entry name" value="His_PPase_superfam"/>
</dbReference>
<dbReference type="InterPro" id="IPR013078">
    <property type="entry name" value="His_Pase_superF_clade-1"/>
</dbReference>
<evidence type="ECO:0000256" key="1">
    <source>
        <dbReference type="SAM" id="MobiDB-lite"/>
    </source>
</evidence>
<feature type="transmembrane region" description="Helical" evidence="2">
    <location>
        <begin position="930"/>
        <end position="950"/>
    </location>
</feature>
<feature type="domain" description="Heterokaryon incompatibility" evidence="4">
    <location>
        <begin position="212"/>
        <end position="364"/>
    </location>
</feature>
<name>A0A395MGP9_9HYPO</name>
<feature type="transmembrane region" description="Helical" evidence="2">
    <location>
        <begin position="705"/>
        <end position="723"/>
    </location>
</feature>
<dbReference type="Pfam" id="PF00300">
    <property type="entry name" value="His_Phos_1"/>
    <property type="match status" value="1"/>
</dbReference>
<reference evidence="5 6" key="1">
    <citation type="journal article" date="2018" name="PLoS Pathog.">
        <title>Evolution of structural diversity of trichothecenes, a family of toxins produced by plant pathogenic and entomopathogenic fungi.</title>
        <authorList>
            <person name="Proctor R.H."/>
            <person name="McCormick S.P."/>
            <person name="Kim H.S."/>
            <person name="Cardoza R.E."/>
            <person name="Stanley A.M."/>
            <person name="Lindo L."/>
            <person name="Kelly A."/>
            <person name="Brown D.W."/>
            <person name="Lee T."/>
            <person name="Vaughan M.M."/>
            <person name="Alexander N.J."/>
            <person name="Busman M."/>
            <person name="Gutierrez S."/>
        </authorList>
    </citation>
    <scope>NUCLEOTIDE SEQUENCE [LARGE SCALE GENOMIC DNA]</scope>
    <source>
        <strain evidence="5 6">NRRL 13405</strain>
    </source>
</reference>
<feature type="transmembrane region" description="Helical" evidence="2">
    <location>
        <begin position="1074"/>
        <end position="1099"/>
    </location>
</feature>